<dbReference type="OrthoDB" id="5572597at2"/>
<evidence type="ECO:0000313" key="1">
    <source>
        <dbReference type="EMBL" id="TGK04813.1"/>
    </source>
</evidence>
<accession>A0A4R9G0V2</accession>
<proteinExistence type="predicted"/>
<comment type="caution">
    <text evidence="1">The sequence shown here is derived from an EMBL/GenBank/DDBJ whole genome shotgun (WGS) entry which is preliminary data.</text>
</comment>
<sequence>MKYFQKVLGVSVLLLGLVGFQNCFILDIITSTSQSISKSSDSLDSISKSIISVLSSVSSSSADKAAQKKVYQKEVETLTLFHLQNGPSSEFRSDLAEIAAKNGVINWRSSEDTYVSIGRGLKKAGISDEQFKNFAAPIANSRPSFAKALEKGYLSL</sequence>
<dbReference type="EMBL" id="RQEP01000010">
    <property type="protein sequence ID" value="TGK04813.1"/>
    <property type="molecule type" value="Genomic_DNA"/>
</dbReference>
<dbReference type="Proteomes" id="UP000297453">
    <property type="component" value="Unassembled WGS sequence"/>
</dbReference>
<name>A0A4R9G0V2_9LEPT</name>
<gene>
    <name evidence="1" type="ORF">EHO59_08120</name>
</gene>
<dbReference type="AlphaFoldDB" id="A0A4R9G0V2"/>
<keyword evidence="2" id="KW-1185">Reference proteome</keyword>
<keyword evidence="1" id="KW-0449">Lipoprotein</keyword>
<dbReference type="NCBIfam" id="NF033171">
    <property type="entry name" value="lipo_LIC11139"/>
    <property type="match status" value="1"/>
</dbReference>
<dbReference type="RefSeq" id="WP_135586712.1">
    <property type="nucleotide sequence ID" value="NZ_RQEP01000010.1"/>
</dbReference>
<reference evidence="1" key="1">
    <citation type="journal article" date="2019" name="PLoS Negl. Trop. Dis.">
        <title>Revisiting the worldwide diversity of Leptospira species in the environment.</title>
        <authorList>
            <person name="Vincent A.T."/>
            <person name="Schiettekatte O."/>
            <person name="Bourhy P."/>
            <person name="Veyrier F.J."/>
            <person name="Picardeau M."/>
        </authorList>
    </citation>
    <scope>NUCLEOTIDE SEQUENCE [LARGE SCALE GENOMIC DNA]</scope>
    <source>
        <strain evidence="1">SSS9</strain>
    </source>
</reference>
<protein>
    <submittedName>
        <fullName evidence="1">Putative lipoprotein</fullName>
    </submittedName>
</protein>
<organism evidence="1 2">
    <name type="scientific">Leptospira semungkisensis</name>
    <dbReference type="NCBI Taxonomy" id="2484985"/>
    <lineage>
        <taxon>Bacteria</taxon>
        <taxon>Pseudomonadati</taxon>
        <taxon>Spirochaetota</taxon>
        <taxon>Spirochaetia</taxon>
        <taxon>Leptospirales</taxon>
        <taxon>Leptospiraceae</taxon>
        <taxon>Leptospira</taxon>
    </lineage>
</organism>
<evidence type="ECO:0000313" key="2">
    <source>
        <dbReference type="Proteomes" id="UP000297453"/>
    </source>
</evidence>